<evidence type="ECO:0000313" key="2">
    <source>
        <dbReference type="EMBL" id="CCC47288.1"/>
    </source>
</evidence>
<dbReference type="EMBL" id="HE573019">
    <property type="protein sequence ID" value="CCC47288.1"/>
    <property type="molecule type" value="Genomic_DNA"/>
</dbReference>
<name>G0TTK7_TRYVY</name>
<sequence length="299" mass="31517">MLKHEKRSSTKWPHAYFFIRFCNMSVCASHVVAKSVASIRLCGMLSPLILGDGLASDVLLSSCAQREALLRIISYITILWPGCVARLITKCVPTPVGTAAHVTIRLAEQPLLQQVKAIGLHGGAASALAAATTQIISSFFYLLRRSVTDPSFSWVSVEQFYYDTVTALLSVATSVAVGSSGAAIGGICVPGVGTAVGCIVGSMCGGYIPHMVRRGGPEKCKSYNSVGSQCPAPVELIEGSEGWLLIEDCESNDSQFTIIGEDAPTPGQENEVSSFSSSDSSHIRGTVAHHAAVSLAPEK</sequence>
<dbReference type="VEuPathDB" id="TriTrypDB:TvY486_0304590"/>
<feature type="region of interest" description="Disordered" evidence="1">
    <location>
        <begin position="261"/>
        <end position="285"/>
    </location>
</feature>
<protein>
    <submittedName>
        <fullName evidence="2">Uncharacterized protein</fullName>
    </submittedName>
</protein>
<organism evidence="2">
    <name type="scientific">Trypanosoma vivax (strain Y486)</name>
    <dbReference type="NCBI Taxonomy" id="1055687"/>
    <lineage>
        <taxon>Eukaryota</taxon>
        <taxon>Discoba</taxon>
        <taxon>Euglenozoa</taxon>
        <taxon>Kinetoplastea</taxon>
        <taxon>Metakinetoplastina</taxon>
        <taxon>Trypanosomatida</taxon>
        <taxon>Trypanosomatidae</taxon>
        <taxon>Trypanosoma</taxon>
        <taxon>Duttonella</taxon>
    </lineage>
</organism>
<reference evidence="2" key="1">
    <citation type="journal article" date="2012" name="Proc. Natl. Acad. Sci. U.S.A.">
        <title>Antigenic diversity is generated by distinct evolutionary mechanisms in African trypanosome species.</title>
        <authorList>
            <person name="Jackson A.P."/>
            <person name="Berry A."/>
            <person name="Aslett M."/>
            <person name="Allison H.C."/>
            <person name="Burton P."/>
            <person name="Vavrova-Anderson J."/>
            <person name="Brown R."/>
            <person name="Browne H."/>
            <person name="Corton N."/>
            <person name="Hauser H."/>
            <person name="Gamble J."/>
            <person name="Gilderthorp R."/>
            <person name="Marcello L."/>
            <person name="McQuillan J."/>
            <person name="Otto T.D."/>
            <person name="Quail M.A."/>
            <person name="Sanders M.J."/>
            <person name="van Tonder A."/>
            <person name="Ginger M.L."/>
            <person name="Field M.C."/>
            <person name="Barry J.D."/>
            <person name="Hertz-Fowler C."/>
            <person name="Berriman M."/>
        </authorList>
    </citation>
    <scope>NUCLEOTIDE SEQUENCE</scope>
    <source>
        <strain evidence="2">Y486</strain>
    </source>
</reference>
<proteinExistence type="predicted"/>
<dbReference type="AlphaFoldDB" id="G0TTK7"/>
<gene>
    <name evidence="2" type="ORF">TVY486_0304590</name>
</gene>
<accession>G0TTK7</accession>
<evidence type="ECO:0000256" key="1">
    <source>
        <dbReference type="SAM" id="MobiDB-lite"/>
    </source>
</evidence>